<evidence type="ECO:0000256" key="1">
    <source>
        <dbReference type="SAM" id="MobiDB-lite"/>
    </source>
</evidence>
<evidence type="ECO:0000313" key="3">
    <source>
        <dbReference type="Proteomes" id="UP000037696"/>
    </source>
</evidence>
<name>A0A0M8P977_9EURO</name>
<dbReference type="AlphaFoldDB" id="A0A0M8P977"/>
<dbReference type="EMBL" id="LHQQ01000071">
    <property type="protein sequence ID" value="KOS43884.1"/>
    <property type="molecule type" value="Genomic_DNA"/>
</dbReference>
<sequence length="188" mass="21477">MDFQERDPNIDPRLYQEWPFDPNIDPSLDPQLGQPMDTPLPIKTEANEAQTNIATAVPDVSDVSSWPHGDCWKSSRPIEPTFWAPNAKLCDCPEHSETTWPAEHAILVFTPDCAKRCPYCPWKTQKSAKVGNPAPMLRRHIRQYHLKHGNSYPGITVDPIRVSTYREYVCYELTQGSRPTLETNTEQT</sequence>
<dbReference type="OrthoDB" id="4364826at2759"/>
<feature type="compositionally biased region" description="Basic and acidic residues" evidence="1">
    <location>
        <begin position="1"/>
        <end position="10"/>
    </location>
</feature>
<reference evidence="2 3" key="1">
    <citation type="submission" date="2015-08" db="EMBL/GenBank/DDBJ databases">
        <title>Genome sequencing of Penicillium nordicum.</title>
        <authorList>
            <person name="Nguyen H.D."/>
            <person name="Seifert K.A."/>
        </authorList>
    </citation>
    <scope>NUCLEOTIDE SEQUENCE [LARGE SCALE GENOMIC DNA]</scope>
    <source>
        <strain evidence="2 3">DAOMC 185683</strain>
    </source>
</reference>
<proteinExistence type="predicted"/>
<organism evidence="2 3">
    <name type="scientific">Penicillium nordicum</name>
    <dbReference type="NCBI Taxonomy" id="229535"/>
    <lineage>
        <taxon>Eukaryota</taxon>
        <taxon>Fungi</taxon>
        <taxon>Dikarya</taxon>
        <taxon>Ascomycota</taxon>
        <taxon>Pezizomycotina</taxon>
        <taxon>Eurotiomycetes</taxon>
        <taxon>Eurotiomycetidae</taxon>
        <taxon>Eurotiales</taxon>
        <taxon>Aspergillaceae</taxon>
        <taxon>Penicillium</taxon>
    </lineage>
</organism>
<accession>A0A0M8P977</accession>
<protein>
    <submittedName>
        <fullName evidence="2">Uncharacterized protein</fullName>
    </submittedName>
</protein>
<evidence type="ECO:0000313" key="2">
    <source>
        <dbReference type="EMBL" id="KOS43884.1"/>
    </source>
</evidence>
<comment type="caution">
    <text evidence="2">The sequence shown here is derived from an EMBL/GenBank/DDBJ whole genome shotgun (WGS) entry which is preliminary data.</text>
</comment>
<dbReference type="Proteomes" id="UP000037696">
    <property type="component" value="Unassembled WGS sequence"/>
</dbReference>
<gene>
    <name evidence="2" type="ORF">ACN38_g5202</name>
</gene>
<feature type="region of interest" description="Disordered" evidence="1">
    <location>
        <begin position="1"/>
        <end position="28"/>
    </location>
</feature>
<keyword evidence="3" id="KW-1185">Reference proteome</keyword>